<organism evidence="3 4">
    <name type="scientific">Algoriphagus halophytocola</name>
    <dbReference type="NCBI Taxonomy" id="2991499"/>
    <lineage>
        <taxon>Bacteria</taxon>
        <taxon>Pseudomonadati</taxon>
        <taxon>Bacteroidota</taxon>
        <taxon>Cytophagia</taxon>
        <taxon>Cytophagales</taxon>
        <taxon>Cyclobacteriaceae</taxon>
        <taxon>Algoriphagus</taxon>
    </lineage>
</organism>
<feature type="chain" id="PRO_5045426013" evidence="1">
    <location>
        <begin position="21"/>
        <end position="189"/>
    </location>
</feature>
<sequence length="189" mass="20230">MKNLLITLLLLLVFGTSLQAQNFKPGAGVNFTNMTQADDGVSGQAGWQVGASIAFGEKLYFEPGVFYMGKSAEFKDSDDLTSDDLKANLNGIRVPVAVGLNVLGRDSSTLALRVFGGGSGFFLTSVGDDFDKDDFNSTNWGVFAGAGVDIAIFFVDMSYEWSVTNLENDLDGIDLGKTNGFFITAGLRF</sequence>
<protein>
    <submittedName>
        <fullName evidence="3">PorT family protein</fullName>
    </submittedName>
</protein>
<dbReference type="Pfam" id="PF13568">
    <property type="entry name" value="OMP_b-brl_2"/>
    <property type="match status" value="1"/>
</dbReference>
<dbReference type="RefSeq" id="WP_264807983.1">
    <property type="nucleotide sequence ID" value="NZ_CP110226.1"/>
</dbReference>
<dbReference type="InterPro" id="IPR011250">
    <property type="entry name" value="OMP/PagP_B-barrel"/>
</dbReference>
<feature type="signal peptide" evidence="1">
    <location>
        <begin position="1"/>
        <end position="20"/>
    </location>
</feature>
<evidence type="ECO:0000259" key="2">
    <source>
        <dbReference type="Pfam" id="PF13568"/>
    </source>
</evidence>
<keyword evidence="4" id="KW-1185">Reference proteome</keyword>
<accession>A0ABY6MFU8</accession>
<dbReference type="EMBL" id="CP110226">
    <property type="protein sequence ID" value="UZD21511.1"/>
    <property type="molecule type" value="Genomic_DNA"/>
</dbReference>
<dbReference type="SUPFAM" id="SSF56925">
    <property type="entry name" value="OMPA-like"/>
    <property type="match status" value="1"/>
</dbReference>
<keyword evidence="1" id="KW-0732">Signal</keyword>
<gene>
    <name evidence="3" type="ORF">OM944_12640</name>
</gene>
<evidence type="ECO:0000313" key="3">
    <source>
        <dbReference type="EMBL" id="UZD21511.1"/>
    </source>
</evidence>
<dbReference type="InterPro" id="IPR025665">
    <property type="entry name" value="Beta-barrel_OMP_2"/>
</dbReference>
<dbReference type="Proteomes" id="UP001163156">
    <property type="component" value="Chromosome"/>
</dbReference>
<proteinExistence type="predicted"/>
<feature type="domain" description="Outer membrane protein beta-barrel" evidence="2">
    <location>
        <begin position="23"/>
        <end position="166"/>
    </location>
</feature>
<evidence type="ECO:0000256" key="1">
    <source>
        <dbReference type="SAM" id="SignalP"/>
    </source>
</evidence>
<evidence type="ECO:0000313" key="4">
    <source>
        <dbReference type="Proteomes" id="UP001163156"/>
    </source>
</evidence>
<name>A0ABY6MFU8_9BACT</name>
<reference evidence="3" key="1">
    <citation type="submission" date="2022-10" db="EMBL/GenBank/DDBJ databases">
        <title>Algoriphagus sp. a novel bacteria isolate from halophytes salicornia europaea.</title>
        <authorList>
            <person name="Peng Y."/>
            <person name="Jiang L."/>
            <person name="Lee J."/>
        </authorList>
    </citation>
    <scope>NUCLEOTIDE SEQUENCE</scope>
    <source>
        <strain evidence="3">TR-M5</strain>
    </source>
</reference>